<organism evidence="1 2">
    <name type="scientific">Thermobacillus xylanilyticus</name>
    <dbReference type="NCBI Taxonomy" id="76633"/>
    <lineage>
        <taxon>Bacteria</taxon>
        <taxon>Bacillati</taxon>
        <taxon>Bacillota</taxon>
        <taxon>Bacilli</taxon>
        <taxon>Bacillales</taxon>
        <taxon>Paenibacillaceae</taxon>
        <taxon>Thermobacillus</taxon>
    </lineage>
</organism>
<dbReference type="Proteomes" id="UP000681526">
    <property type="component" value="Unassembled WGS sequence"/>
</dbReference>
<name>A0ABM8V1C6_THEXY</name>
<dbReference type="RefSeq" id="WP_213483655.1">
    <property type="nucleotide sequence ID" value="NZ_CAJRAY010000019.1"/>
</dbReference>
<keyword evidence="2" id="KW-1185">Reference proteome</keyword>
<protein>
    <submittedName>
        <fullName evidence="1">Uncharacterized protein</fullName>
    </submittedName>
</protein>
<sequence>MNDMTAIAKEVWNPAFRERLLHAYSRYRPLPDRHVELLEGFYIASQLDTMSFWLGLPDWTEWLPDHIRKLAGREAAAYLREESFLFGGTPYWE</sequence>
<proteinExistence type="predicted"/>
<dbReference type="EMBL" id="CAJRAY010000019">
    <property type="protein sequence ID" value="CAG5080753.1"/>
    <property type="molecule type" value="Genomic_DNA"/>
</dbReference>
<evidence type="ECO:0000313" key="2">
    <source>
        <dbReference type="Proteomes" id="UP000681526"/>
    </source>
</evidence>
<comment type="caution">
    <text evidence="1">The sequence shown here is derived from an EMBL/GenBank/DDBJ whole genome shotgun (WGS) entry which is preliminary data.</text>
</comment>
<reference evidence="1 2" key="1">
    <citation type="submission" date="2021-04" db="EMBL/GenBank/DDBJ databases">
        <authorList>
            <person name="Rakotoarivonina H."/>
        </authorList>
    </citation>
    <scope>NUCLEOTIDE SEQUENCE [LARGE SCALE GENOMIC DNA]</scope>
    <source>
        <strain evidence="1 2">XE</strain>
    </source>
</reference>
<accession>A0ABM8V1C6</accession>
<gene>
    <name evidence="1" type="primary">txxe 3924</name>
    <name evidence="1" type="ORF">TXXE_04495</name>
</gene>
<evidence type="ECO:0000313" key="1">
    <source>
        <dbReference type="EMBL" id="CAG5080753.1"/>
    </source>
</evidence>